<reference evidence="3 6" key="1">
    <citation type="submission" date="2019-11" db="EMBL/GenBank/DDBJ databases">
        <title>Venturia inaequalis Genome Resource.</title>
        <authorList>
            <person name="Lichtner F.J."/>
        </authorList>
    </citation>
    <scope>NUCLEOTIDE SEQUENCE [LARGE SCALE GENOMIC DNA]</scope>
    <source>
        <strain evidence="4 7">120213</strain>
        <strain evidence="3">Bline_iso_100314</strain>
        <strain evidence="5 8">DMI_063113</strain>
    </source>
</reference>
<name>A0A8H3YR26_VENIN</name>
<dbReference type="GO" id="GO:0016747">
    <property type="term" value="F:acyltransferase activity, transferring groups other than amino-acyl groups"/>
    <property type="evidence" value="ECO:0007669"/>
    <property type="project" value="InterPro"/>
</dbReference>
<gene>
    <name evidence="3" type="ORF">BLS_005079</name>
    <name evidence="5" type="ORF">EG327_010850</name>
    <name evidence="4" type="ORF">EG328_002358</name>
</gene>
<accession>A0A8H3YR26</accession>
<dbReference type="Proteomes" id="UP000490939">
    <property type="component" value="Unassembled WGS sequence"/>
</dbReference>
<evidence type="ECO:0000313" key="8">
    <source>
        <dbReference type="Proteomes" id="UP000490939"/>
    </source>
</evidence>
<feature type="compositionally biased region" description="Polar residues" evidence="1">
    <location>
        <begin position="14"/>
        <end position="26"/>
    </location>
</feature>
<evidence type="ECO:0000313" key="7">
    <source>
        <dbReference type="Proteomes" id="UP000447873"/>
    </source>
</evidence>
<evidence type="ECO:0000313" key="5">
    <source>
        <dbReference type="EMBL" id="KAE9991831.1"/>
    </source>
</evidence>
<dbReference type="EMBL" id="WNWQ01000342">
    <property type="protein sequence ID" value="KAE9970089.1"/>
    <property type="molecule type" value="Genomic_DNA"/>
</dbReference>
<dbReference type="InterPro" id="IPR016181">
    <property type="entry name" value="Acyl_CoA_acyltransferase"/>
</dbReference>
<comment type="caution">
    <text evidence="3">The sequence shown here is derived from an EMBL/GenBank/DDBJ whole genome shotgun (WGS) entry which is preliminary data.</text>
</comment>
<keyword evidence="8" id="KW-1185">Reference proteome</keyword>
<dbReference type="AlphaFoldDB" id="A0A8H3YR26"/>
<dbReference type="OrthoDB" id="3919855at2759"/>
<dbReference type="Gene3D" id="3.40.630.30">
    <property type="match status" value="1"/>
</dbReference>
<evidence type="ECO:0000313" key="6">
    <source>
        <dbReference type="Proteomes" id="UP000433883"/>
    </source>
</evidence>
<dbReference type="EMBL" id="WNWR01000080">
    <property type="protein sequence ID" value="KAE9991831.1"/>
    <property type="molecule type" value="Genomic_DNA"/>
</dbReference>
<dbReference type="SUPFAM" id="SSF55729">
    <property type="entry name" value="Acyl-CoA N-acyltransferases (Nat)"/>
    <property type="match status" value="1"/>
</dbReference>
<feature type="region of interest" description="Disordered" evidence="1">
    <location>
        <begin position="1"/>
        <end position="37"/>
    </location>
</feature>
<dbReference type="Pfam" id="PF13508">
    <property type="entry name" value="Acetyltransf_7"/>
    <property type="match status" value="1"/>
</dbReference>
<dbReference type="CDD" id="cd04301">
    <property type="entry name" value="NAT_SF"/>
    <property type="match status" value="1"/>
</dbReference>
<feature type="domain" description="N-acetyltransferase" evidence="2">
    <location>
        <begin position="146"/>
        <end position="318"/>
    </location>
</feature>
<evidence type="ECO:0000313" key="3">
    <source>
        <dbReference type="EMBL" id="KAE9970089.1"/>
    </source>
</evidence>
<protein>
    <recommendedName>
        <fullName evidence="2">N-acetyltransferase domain-containing protein</fullName>
    </recommendedName>
</protein>
<evidence type="ECO:0000256" key="1">
    <source>
        <dbReference type="SAM" id="MobiDB-lite"/>
    </source>
</evidence>
<feature type="compositionally biased region" description="Acidic residues" evidence="1">
    <location>
        <begin position="91"/>
        <end position="104"/>
    </location>
</feature>
<dbReference type="Proteomes" id="UP000433883">
    <property type="component" value="Unassembled WGS sequence"/>
</dbReference>
<dbReference type="InterPro" id="IPR000182">
    <property type="entry name" value="GNAT_dom"/>
</dbReference>
<feature type="region of interest" description="Disordered" evidence="1">
    <location>
        <begin position="81"/>
        <end position="104"/>
    </location>
</feature>
<proteinExistence type="predicted"/>
<dbReference type="PROSITE" id="PS51186">
    <property type="entry name" value="GNAT"/>
    <property type="match status" value="1"/>
</dbReference>
<organism evidence="3 6">
    <name type="scientific">Venturia inaequalis</name>
    <name type="common">Apple scab fungus</name>
    <dbReference type="NCBI Taxonomy" id="5025"/>
    <lineage>
        <taxon>Eukaryota</taxon>
        <taxon>Fungi</taxon>
        <taxon>Dikarya</taxon>
        <taxon>Ascomycota</taxon>
        <taxon>Pezizomycotina</taxon>
        <taxon>Dothideomycetes</taxon>
        <taxon>Pleosporomycetidae</taxon>
        <taxon>Venturiales</taxon>
        <taxon>Venturiaceae</taxon>
        <taxon>Venturia</taxon>
    </lineage>
</organism>
<evidence type="ECO:0000313" key="4">
    <source>
        <dbReference type="EMBL" id="KAE9976898.1"/>
    </source>
</evidence>
<sequence length="669" mass="76386">MPGTKRGLSDGDESAQQSKIQKTTAPLTAPRPHRPLSHFIVEVRCPSKEKAKRNDWKPPSTVEEMRAQFVPSAVNEVGADLLNDEERGVSDSDESECDEEDEDSLNANHQEFQEFDWLEPLNGTVSLAPPDDSKLEHKHAGRGFGELIRRERMRYAFYDQLEQPSEDTSRLAFELFDRYGRLREEFKSHQVKKGSGIWGSELDIGDLLLIEKVYVEPEYRRQGLAQKLVKAMMEEARTKCGALFVVVLATAFNYYVDDEFSTTGEERRAVYRRQEQTAQRFFRSLGFRRIGSTDLFALAGDKDHACHTLSVEEDYNPPDFAKYEAMPQITAVLESAGPLHIPHPDSFWGNTVTTEEDRTLMNLEEPAWNQTIMPLFNGLALGHSLWGPLDCTGNTVLHIAAMRFDSQSVQLFLGQNPNLRATRNYHGETPIEALECHLEEERTTKSWGRKTDCISDQFRGFSENAVKTLMKLRGLTHTTPIDEARLKYGCTCGQCLAGLLSPRMRFSLICQAEIKYDMLNEEIPHLQKEDWDDEYFEVFHGENFRYLEPHVRENLKTNKWMRQGFVDLFESFATCLNKDGPQCVPVPRNVNTVISQISEWPPYIEKFMERGGTFSSVGSLIFQLAKDQDDLAGDGEHFATFKDDIKALTTCRNDHEFGFVSGMCGYKRI</sequence>
<dbReference type="Proteomes" id="UP000447873">
    <property type="component" value="Unassembled WGS sequence"/>
</dbReference>
<evidence type="ECO:0000259" key="2">
    <source>
        <dbReference type="PROSITE" id="PS51186"/>
    </source>
</evidence>
<dbReference type="EMBL" id="WNWS01000164">
    <property type="protein sequence ID" value="KAE9976898.1"/>
    <property type="molecule type" value="Genomic_DNA"/>
</dbReference>